<reference evidence="5" key="2">
    <citation type="submission" date="2025-08" db="UniProtKB">
        <authorList>
            <consortium name="RefSeq"/>
        </authorList>
    </citation>
    <scope>IDENTIFICATION</scope>
    <source>
        <tissue evidence="5">Leaf</tissue>
    </source>
</reference>
<dbReference type="Gene3D" id="2.60.40.10">
    <property type="entry name" value="Immunoglobulins"/>
    <property type="match status" value="1"/>
</dbReference>
<gene>
    <name evidence="5" type="primary">LOC110781341</name>
</gene>
<dbReference type="Pfam" id="PF00635">
    <property type="entry name" value="Motile_Sperm"/>
    <property type="match status" value="1"/>
</dbReference>
<keyword evidence="2" id="KW-0175">Coiled coil</keyword>
<dbReference type="Proteomes" id="UP000813463">
    <property type="component" value="Chromosome 6"/>
</dbReference>
<dbReference type="InterPro" id="IPR013783">
    <property type="entry name" value="Ig-like_fold"/>
</dbReference>
<protein>
    <submittedName>
        <fullName evidence="5">Vesicle-associated protein 2-1-like</fullName>
    </submittedName>
</protein>
<comment type="similarity">
    <text evidence="1">Belongs to the VAMP-associated protein (VAP) (TC 9.B.17) family.</text>
</comment>
<feature type="domain" description="MSP" evidence="3">
    <location>
        <begin position="21"/>
        <end position="141"/>
    </location>
</feature>
<dbReference type="PANTHER" id="PTHR10809">
    <property type="entry name" value="VESICLE-ASSOCIATED MEMBRANE PROTEIN-ASSOCIATED PROTEIN"/>
    <property type="match status" value="1"/>
</dbReference>
<evidence type="ECO:0000256" key="1">
    <source>
        <dbReference type="ARBA" id="ARBA00008932"/>
    </source>
</evidence>
<evidence type="ECO:0000256" key="2">
    <source>
        <dbReference type="SAM" id="Coils"/>
    </source>
</evidence>
<dbReference type="GeneID" id="110781341"/>
<dbReference type="PANTHER" id="PTHR10809:SF42">
    <property type="entry name" value="VESICLE-ASSOCIATED PROTEIN 2-1"/>
    <property type="match status" value="1"/>
</dbReference>
<evidence type="ECO:0000259" key="3">
    <source>
        <dbReference type="PROSITE" id="PS50202"/>
    </source>
</evidence>
<proteinExistence type="inferred from homology"/>
<organism evidence="4 5">
    <name type="scientific">Spinacia oleracea</name>
    <name type="common">Spinach</name>
    <dbReference type="NCBI Taxonomy" id="3562"/>
    <lineage>
        <taxon>Eukaryota</taxon>
        <taxon>Viridiplantae</taxon>
        <taxon>Streptophyta</taxon>
        <taxon>Embryophyta</taxon>
        <taxon>Tracheophyta</taxon>
        <taxon>Spermatophyta</taxon>
        <taxon>Magnoliopsida</taxon>
        <taxon>eudicotyledons</taxon>
        <taxon>Gunneridae</taxon>
        <taxon>Pentapetalae</taxon>
        <taxon>Caryophyllales</taxon>
        <taxon>Chenopodiaceae</taxon>
        <taxon>Chenopodioideae</taxon>
        <taxon>Anserineae</taxon>
        <taxon>Spinacia</taxon>
    </lineage>
</organism>
<dbReference type="InterPro" id="IPR000535">
    <property type="entry name" value="MSP_dom"/>
</dbReference>
<accession>A0ABM3R148</accession>
<dbReference type="InterPro" id="IPR016763">
    <property type="entry name" value="VAP"/>
</dbReference>
<name>A0ABM3R148_SPIOL</name>
<evidence type="ECO:0000313" key="4">
    <source>
        <dbReference type="Proteomes" id="UP000813463"/>
    </source>
</evidence>
<keyword evidence="4" id="KW-1185">Reference proteome</keyword>
<dbReference type="InterPro" id="IPR008962">
    <property type="entry name" value="PapD-like_sf"/>
</dbReference>
<reference evidence="4" key="1">
    <citation type="journal article" date="2021" name="Nat. Commun.">
        <title>Genomic analyses provide insights into spinach domestication and the genetic basis of agronomic traits.</title>
        <authorList>
            <person name="Cai X."/>
            <person name="Sun X."/>
            <person name="Xu C."/>
            <person name="Sun H."/>
            <person name="Wang X."/>
            <person name="Ge C."/>
            <person name="Zhang Z."/>
            <person name="Wang Q."/>
            <person name="Fei Z."/>
            <person name="Jiao C."/>
            <person name="Wang Q."/>
        </authorList>
    </citation>
    <scope>NUCLEOTIDE SEQUENCE [LARGE SCALE GENOMIC DNA]</scope>
    <source>
        <strain evidence="4">cv. Varoflay</strain>
    </source>
</reference>
<sequence length="214" mass="24596">MIVNCVVGSNQIVTMKRIKRLISVLPEELKFSIELKKQSYCDMKVTNRTDQNVAFKVKTTSPKKYRVSPNAGIIRPRGSCVIRVTVQAQQEYPPNMECKDKFLLQSTIVPPNSKLDDLSPEIFNKGGGRIVQECKLDVVYVSANSDQNQELQRVKKERDAAIQEKQKLQQELALQRQNPQPRLNSGTHKIHAQYKHWTIFCVRISWARSSTRSR</sequence>
<dbReference type="SUPFAM" id="SSF49354">
    <property type="entry name" value="PapD-like"/>
    <property type="match status" value="1"/>
</dbReference>
<dbReference type="PROSITE" id="PS50202">
    <property type="entry name" value="MSP"/>
    <property type="match status" value="1"/>
</dbReference>
<evidence type="ECO:0000313" key="5">
    <source>
        <dbReference type="RefSeq" id="XP_056689331.1"/>
    </source>
</evidence>
<feature type="coiled-coil region" evidence="2">
    <location>
        <begin position="144"/>
        <end position="178"/>
    </location>
</feature>
<dbReference type="RefSeq" id="XP_056689331.1">
    <property type="nucleotide sequence ID" value="XM_056833353.1"/>
</dbReference>